<reference evidence="1 2" key="1">
    <citation type="submission" date="2018-08" db="EMBL/GenBank/DDBJ databases">
        <title>Genomic Encyclopedia of Archaeal and Bacterial Type Strains, Phase II (KMG-II): from individual species to whole genera.</title>
        <authorList>
            <person name="Goeker M."/>
        </authorList>
    </citation>
    <scope>NUCLEOTIDE SEQUENCE [LARGE SCALE GENOMIC DNA]</scope>
    <source>
        <strain evidence="1 2">ATCC 27112</strain>
    </source>
</reference>
<comment type="caution">
    <text evidence="1">The sequence shown here is derived from an EMBL/GenBank/DDBJ whole genome shotgun (WGS) entry which is preliminary data.</text>
</comment>
<protein>
    <recommendedName>
        <fullName evidence="3">Antitoxin VbhA domain-containing protein</fullName>
    </recommendedName>
</protein>
<dbReference type="RefSeq" id="WP_119015398.1">
    <property type="nucleotide sequence ID" value="NZ_QXEV01000002.1"/>
</dbReference>
<dbReference type="EMBL" id="QXEV01000002">
    <property type="protein sequence ID" value="RIA78271.1"/>
    <property type="molecule type" value="Genomic_DNA"/>
</dbReference>
<sequence>MDDTRKENNKEGRLINMAITEEEKKRRKQEYEKNRNISMSDYDDDYIDHWLANRPDEIDLIYERWINGEIELDEVSKLMDEYIKRL</sequence>
<evidence type="ECO:0008006" key="3">
    <source>
        <dbReference type="Google" id="ProtNLM"/>
    </source>
</evidence>
<accession>A0A397S6B3</accession>
<organism evidence="1 2">
    <name type="scientific">Anaeroplasma bactoclasticum</name>
    <dbReference type="NCBI Taxonomy" id="2088"/>
    <lineage>
        <taxon>Bacteria</taxon>
        <taxon>Bacillati</taxon>
        <taxon>Mycoplasmatota</taxon>
        <taxon>Mollicutes</taxon>
        <taxon>Anaeroplasmatales</taxon>
        <taxon>Anaeroplasmataceae</taxon>
        <taxon>Anaeroplasma</taxon>
    </lineage>
</organism>
<name>A0A397S6B3_9MOLU</name>
<dbReference type="AlphaFoldDB" id="A0A397S6B3"/>
<evidence type="ECO:0000313" key="2">
    <source>
        <dbReference type="Proteomes" id="UP000266506"/>
    </source>
</evidence>
<dbReference type="Proteomes" id="UP000266506">
    <property type="component" value="Unassembled WGS sequence"/>
</dbReference>
<keyword evidence="2" id="KW-1185">Reference proteome</keyword>
<proteinExistence type="predicted"/>
<dbReference type="InParanoid" id="A0A397S6B3"/>
<evidence type="ECO:0000313" key="1">
    <source>
        <dbReference type="EMBL" id="RIA78271.1"/>
    </source>
</evidence>
<gene>
    <name evidence="1" type="ORF">EI71_00219</name>
</gene>